<dbReference type="SUPFAM" id="SSF56112">
    <property type="entry name" value="Protein kinase-like (PK-like)"/>
    <property type="match status" value="1"/>
</dbReference>
<keyword evidence="3 8" id="KW-0547">Nucleotide-binding</keyword>
<evidence type="ECO:0000313" key="13">
    <source>
        <dbReference type="EMBL" id="WOL09154.1"/>
    </source>
</evidence>
<dbReference type="AlphaFoldDB" id="A0AAQ3KIG9"/>
<evidence type="ECO:0000259" key="12">
    <source>
        <dbReference type="PROSITE" id="PS51819"/>
    </source>
</evidence>
<keyword evidence="9" id="KW-0175">Coiled coil</keyword>
<dbReference type="CDD" id="cd01989">
    <property type="entry name" value="USP_STK_Ubox_N"/>
    <property type="match status" value="1"/>
</dbReference>
<feature type="domain" description="Protein kinase" evidence="11">
    <location>
        <begin position="658"/>
        <end position="912"/>
    </location>
</feature>
<feature type="domain" description="VOC" evidence="12">
    <location>
        <begin position="479"/>
        <end position="604"/>
    </location>
</feature>
<dbReference type="InterPro" id="IPR011009">
    <property type="entry name" value="Kinase-like_dom_sf"/>
</dbReference>
<dbReference type="SUPFAM" id="SSF54593">
    <property type="entry name" value="Glyoxalase/Bleomycin resistance protein/Dihydroxybiphenyl dioxygenase"/>
    <property type="match status" value="1"/>
</dbReference>
<name>A0AAQ3KIG9_9LILI</name>
<dbReference type="GO" id="GO:0004674">
    <property type="term" value="F:protein serine/threonine kinase activity"/>
    <property type="evidence" value="ECO:0007669"/>
    <property type="project" value="UniProtKB-KW"/>
</dbReference>
<feature type="binding site" evidence="8">
    <location>
        <position position="687"/>
    </location>
    <ligand>
        <name>ATP</name>
        <dbReference type="ChEBI" id="CHEBI:30616"/>
    </ligand>
</feature>
<keyword evidence="2" id="KW-0808">Transferase</keyword>
<dbReference type="EC" id="2.7.12.2" evidence="7"/>
<evidence type="ECO:0000256" key="3">
    <source>
        <dbReference type="ARBA" id="ARBA00022741"/>
    </source>
</evidence>
<dbReference type="GO" id="GO:0005524">
    <property type="term" value="F:ATP binding"/>
    <property type="evidence" value="ECO:0007669"/>
    <property type="project" value="UniProtKB-UniRule"/>
</dbReference>
<keyword evidence="5 8" id="KW-0067">ATP-binding</keyword>
<evidence type="ECO:0000256" key="4">
    <source>
        <dbReference type="ARBA" id="ARBA00022777"/>
    </source>
</evidence>
<dbReference type="PROSITE" id="PS50011">
    <property type="entry name" value="PROTEIN_KINASE_DOM"/>
    <property type="match status" value="1"/>
</dbReference>
<evidence type="ECO:0000256" key="5">
    <source>
        <dbReference type="ARBA" id="ARBA00022840"/>
    </source>
</evidence>
<dbReference type="PROSITE" id="PS00107">
    <property type="entry name" value="PROTEIN_KINASE_ATP"/>
    <property type="match status" value="1"/>
</dbReference>
<keyword evidence="1" id="KW-0723">Serine/threonine-protein kinase</keyword>
<feature type="coiled-coil region" evidence="9">
    <location>
        <begin position="293"/>
        <end position="348"/>
    </location>
</feature>
<dbReference type="FunFam" id="1.10.510.10:FF:000285">
    <property type="entry name" value="Mitogen-activated protein kinase kinase 6"/>
    <property type="match status" value="1"/>
</dbReference>
<dbReference type="Gene3D" id="3.30.200.20">
    <property type="entry name" value="Phosphorylase Kinase, domain 1"/>
    <property type="match status" value="1"/>
</dbReference>
<organism evidence="13 14">
    <name type="scientific">Canna indica</name>
    <name type="common">Indian-shot</name>
    <dbReference type="NCBI Taxonomy" id="4628"/>
    <lineage>
        <taxon>Eukaryota</taxon>
        <taxon>Viridiplantae</taxon>
        <taxon>Streptophyta</taxon>
        <taxon>Embryophyta</taxon>
        <taxon>Tracheophyta</taxon>
        <taxon>Spermatophyta</taxon>
        <taxon>Magnoliopsida</taxon>
        <taxon>Liliopsida</taxon>
        <taxon>Zingiberales</taxon>
        <taxon>Cannaceae</taxon>
        <taxon>Canna</taxon>
    </lineage>
</organism>
<dbReference type="Proteomes" id="UP001327560">
    <property type="component" value="Chromosome 5"/>
</dbReference>
<sequence length="936" mass="104186">MSLAAPSSPMARSDETNYNSERSLTAVAISKTKDSQQTVKWAVDHLLINTRTIVLVHVRAPLDPVSHDSVEATPELRKESEAETMQLFVPFREFCASRGLQLKEVVLEDFDVPKAIINYVTANNIENIVVTASSTSRNLLTRKFKNYDTAAYLTKNAPEFCGVYVVCKGKLVKTRATKVPAHMNAFPMRSIFPGSPPKQAKHLGGSVRNSERNPDYSRTPLRNRPLLLSTANLKSNNSFTDISGSYFRSTNDLDFRESINFQSMDFDNKLELGHPESPISSITRSPKDTDAEMRRLRLELKQMAEMYKAAHKEAIMAKEKAEERTRKIEELEQAEEAALVLVAREKEKSKVALEAAEAAQKIAEIEVKRRKNAEVKAKRHWNCTSDKDVADATGEIASGAMAMRCFSPPFSPPSTSVNRKILISKPPNLPSVSDHRSVAVREKNHGIRSLGKAMVSAEKDLVISGVAKEADDTDYGVVSIHHVGVLCENLEKSLAFYKDLLGLKINEARPHDKLPYRGAWLWVGSEMIHLMELPNPDPLTGRPEHGGRDRHACIAIRDVSKLKERFDRAGTKKKKKKKKKKGVEDGILMKKAGPVSSKLKLSLPGHESSIGKFLTQSGTFKDGNLLVNKDGLRIVSQSEEGGPALIQPLDNQLSLADLDAVKVVGKGSGGIVQLVRHKWTSQFFALKVIQMNIQENIRRQIAQELRISLSTQCPFVVLCYQCFYDNGFISIVLEYMDGGSLADFLKNVKTIPEPYLAAICKQVLNGLIYLHHEKHIIHRDLKPSNILINHTGEVKISDFGVSAIIASSSGQRDTFTGTYNYMSPERITGQKHGYISDIWSLGLVVLECATGQFPYPPRDSFYELLEEVVEQPPPFAPSDQFSAEFSSFISECLQKNPKDRKSAQVLLAHPFLSMYDDLNVDLASYFTTAGSPLATF</sequence>
<evidence type="ECO:0000256" key="6">
    <source>
        <dbReference type="ARBA" id="ARBA00038035"/>
    </source>
</evidence>
<accession>A0AAQ3KIG9</accession>
<reference evidence="13 14" key="1">
    <citation type="submission" date="2023-10" db="EMBL/GenBank/DDBJ databases">
        <title>Chromosome-scale genome assembly provides insights into flower coloration mechanisms of Canna indica.</title>
        <authorList>
            <person name="Li C."/>
        </authorList>
    </citation>
    <scope>NUCLEOTIDE SEQUENCE [LARGE SCALE GENOMIC DNA]</scope>
    <source>
        <tissue evidence="13">Flower</tissue>
    </source>
</reference>
<dbReference type="FunFam" id="3.30.200.20:FF:000265">
    <property type="entry name" value="Mitogen-activated protein kinase kinase 6"/>
    <property type="match status" value="1"/>
</dbReference>
<dbReference type="InterPro" id="IPR008271">
    <property type="entry name" value="Ser/Thr_kinase_AS"/>
</dbReference>
<keyword evidence="14" id="KW-1185">Reference proteome</keyword>
<dbReference type="PANTHER" id="PTHR48013:SF32">
    <property type="entry name" value="MITOGEN-ACTIVATED PROTEIN KINASE KINASE 2-LIKE"/>
    <property type="match status" value="1"/>
</dbReference>
<dbReference type="Pfam" id="PF00069">
    <property type="entry name" value="Pkinase"/>
    <property type="match status" value="1"/>
</dbReference>
<dbReference type="Gene3D" id="1.10.510.10">
    <property type="entry name" value="Transferase(Phosphotransferase) domain 1"/>
    <property type="match status" value="1"/>
</dbReference>
<dbReference type="PROSITE" id="PS00108">
    <property type="entry name" value="PROTEIN_KINASE_ST"/>
    <property type="match status" value="1"/>
</dbReference>
<dbReference type="InterPro" id="IPR037523">
    <property type="entry name" value="VOC_core"/>
</dbReference>
<feature type="region of interest" description="Disordered" evidence="10">
    <location>
        <begin position="195"/>
        <end position="221"/>
    </location>
</feature>
<evidence type="ECO:0000259" key="11">
    <source>
        <dbReference type="PROSITE" id="PS50011"/>
    </source>
</evidence>
<proteinExistence type="inferred from homology"/>
<dbReference type="Pfam" id="PF00903">
    <property type="entry name" value="Glyoxalase"/>
    <property type="match status" value="1"/>
</dbReference>
<protein>
    <recommendedName>
        <fullName evidence="7">mitogen-activated protein kinase kinase</fullName>
        <ecNumber evidence="7">2.7.12.2</ecNumber>
    </recommendedName>
</protein>
<dbReference type="Gene3D" id="3.10.180.10">
    <property type="entry name" value="2,3-Dihydroxybiphenyl 1,2-Dioxygenase, domain 1"/>
    <property type="match status" value="1"/>
</dbReference>
<dbReference type="InterPro" id="IPR017441">
    <property type="entry name" value="Protein_kinase_ATP_BS"/>
</dbReference>
<dbReference type="PROSITE" id="PS51819">
    <property type="entry name" value="VOC"/>
    <property type="match status" value="1"/>
</dbReference>
<dbReference type="InterPro" id="IPR014729">
    <property type="entry name" value="Rossmann-like_a/b/a_fold"/>
</dbReference>
<dbReference type="PANTHER" id="PTHR48013">
    <property type="entry name" value="DUAL SPECIFICITY MITOGEN-ACTIVATED PROTEIN KINASE KINASE 5-RELATED"/>
    <property type="match status" value="1"/>
</dbReference>
<dbReference type="GO" id="GO:0004708">
    <property type="term" value="F:MAP kinase kinase activity"/>
    <property type="evidence" value="ECO:0007669"/>
    <property type="project" value="UniProtKB-EC"/>
</dbReference>
<dbReference type="InterPro" id="IPR004360">
    <property type="entry name" value="Glyas_Fos-R_dOase_dom"/>
</dbReference>
<evidence type="ECO:0000256" key="7">
    <source>
        <dbReference type="ARBA" id="ARBA00038999"/>
    </source>
</evidence>
<dbReference type="CDD" id="cd06623">
    <property type="entry name" value="PKc_MAPKK_plant_like"/>
    <property type="match status" value="1"/>
</dbReference>
<dbReference type="SUPFAM" id="SSF52402">
    <property type="entry name" value="Adenine nucleotide alpha hydrolases-like"/>
    <property type="match status" value="1"/>
</dbReference>
<dbReference type="SMART" id="SM00220">
    <property type="entry name" value="S_TKc"/>
    <property type="match status" value="1"/>
</dbReference>
<dbReference type="InterPro" id="IPR029068">
    <property type="entry name" value="Glyas_Bleomycin-R_OHBP_Dase"/>
</dbReference>
<dbReference type="Gene3D" id="3.40.50.620">
    <property type="entry name" value="HUPs"/>
    <property type="match status" value="1"/>
</dbReference>
<comment type="similarity">
    <text evidence="6">Belongs to the protein kinase superfamily. STE Ser/Thr protein kinase family. MAP kinase kinase subfamily.</text>
</comment>
<evidence type="ECO:0000313" key="14">
    <source>
        <dbReference type="Proteomes" id="UP001327560"/>
    </source>
</evidence>
<evidence type="ECO:0000256" key="9">
    <source>
        <dbReference type="SAM" id="Coils"/>
    </source>
</evidence>
<evidence type="ECO:0000256" key="8">
    <source>
        <dbReference type="PROSITE-ProRule" id="PRU10141"/>
    </source>
</evidence>
<evidence type="ECO:0000256" key="2">
    <source>
        <dbReference type="ARBA" id="ARBA00022679"/>
    </source>
</evidence>
<dbReference type="EMBL" id="CP136894">
    <property type="protein sequence ID" value="WOL09154.1"/>
    <property type="molecule type" value="Genomic_DNA"/>
</dbReference>
<evidence type="ECO:0000256" key="1">
    <source>
        <dbReference type="ARBA" id="ARBA00022527"/>
    </source>
</evidence>
<dbReference type="InterPro" id="IPR000719">
    <property type="entry name" value="Prot_kinase_dom"/>
</dbReference>
<dbReference type="GO" id="GO:0051707">
    <property type="term" value="P:response to other organism"/>
    <property type="evidence" value="ECO:0007669"/>
    <property type="project" value="UniProtKB-ARBA"/>
</dbReference>
<evidence type="ECO:0000256" key="10">
    <source>
        <dbReference type="SAM" id="MobiDB-lite"/>
    </source>
</evidence>
<keyword evidence="4" id="KW-0418">Kinase</keyword>
<gene>
    <name evidence="13" type="ORF">Cni_G17907</name>
</gene>